<reference evidence="3" key="1">
    <citation type="submission" date="2022-11" db="UniProtKB">
        <authorList>
            <consortium name="WormBaseParasite"/>
        </authorList>
    </citation>
    <scope>IDENTIFICATION</scope>
</reference>
<dbReference type="Proteomes" id="UP000887564">
    <property type="component" value="Unplaced"/>
</dbReference>
<keyword evidence="1" id="KW-0472">Membrane</keyword>
<keyword evidence="2" id="KW-1185">Reference proteome</keyword>
<organism evidence="2 3">
    <name type="scientific">Parascaris equorum</name>
    <name type="common">Equine roundworm</name>
    <dbReference type="NCBI Taxonomy" id="6256"/>
    <lineage>
        <taxon>Eukaryota</taxon>
        <taxon>Metazoa</taxon>
        <taxon>Ecdysozoa</taxon>
        <taxon>Nematoda</taxon>
        <taxon>Chromadorea</taxon>
        <taxon>Rhabditida</taxon>
        <taxon>Spirurina</taxon>
        <taxon>Ascaridomorpha</taxon>
        <taxon>Ascaridoidea</taxon>
        <taxon>Ascarididae</taxon>
        <taxon>Parascaris</taxon>
    </lineage>
</organism>
<keyword evidence="1" id="KW-0812">Transmembrane</keyword>
<keyword evidence="1" id="KW-1133">Transmembrane helix</keyword>
<name>A0A914RM42_PAREQ</name>
<evidence type="ECO:0000256" key="1">
    <source>
        <dbReference type="SAM" id="Phobius"/>
    </source>
</evidence>
<sequence>MTPHHIDIVHQRISFLHCSILLHYFSLISFHSLAYSTIH</sequence>
<dbReference type="AlphaFoldDB" id="A0A914RM42"/>
<evidence type="ECO:0000313" key="2">
    <source>
        <dbReference type="Proteomes" id="UP000887564"/>
    </source>
</evidence>
<feature type="transmembrane region" description="Helical" evidence="1">
    <location>
        <begin position="21"/>
        <end position="38"/>
    </location>
</feature>
<proteinExistence type="predicted"/>
<protein>
    <submittedName>
        <fullName evidence="3">Uncharacterized protein</fullName>
    </submittedName>
</protein>
<evidence type="ECO:0000313" key="3">
    <source>
        <dbReference type="WBParaSite" id="PEQ_0000749201-mRNA-1"/>
    </source>
</evidence>
<accession>A0A914RM42</accession>
<dbReference type="WBParaSite" id="PEQ_0000749201-mRNA-1">
    <property type="protein sequence ID" value="PEQ_0000749201-mRNA-1"/>
    <property type="gene ID" value="PEQ_0000749201"/>
</dbReference>